<keyword evidence="1" id="KW-0472">Membrane</keyword>
<dbReference type="Proteomes" id="UP001265983">
    <property type="component" value="Unassembled WGS sequence"/>
</dbReference>
<protein>
    <submittedName>
        <fullName evidence="3">Phenol hydroxylase</fullName>
    </submittedName>
</protein>
<accession>A0A6I8MEE2</accession>
<evidence type="ECO:0000313" key="2">
    <source>
        <dbReference type="EMBL" id="MDT9411797.1"/>
    </source>
</evidence>
<sequence>MNDQWLDVQSRSRLSAFWHDSVTYPIMWSKKLLRFLATTPGKMTTLVVVLSVVLLSAGLSMAQSSAQRHADLNTLIGHTEPVANIAQDLYSSLSLADTEASASFVRGTNDNYVEYIQKAALLVTQTDGDIANIATQLPVYTGLVETARANNRQGHPVGVAYMSEASTLMQESILPAASQLYLSAAEQVSTAQRNLARPQIPLIGLVVALVLLVVGQIWLAHVTRRRFNAWFLLATVLMLVSTTWVGTTNWLNYRAGSVAYEQAAEPLDLLTEARIHAQRARTDETLALVWRQSLENSNHTFSTTLKRVDKALNKPGLDPAEVATARNAMSTWRASHEKLTNFLNSGRYEEALKLTTEGPSAFTDLDAALDSLIDSTRVQLRAEIRGVDTAQVNVVIGLTIAAVLALWLGIRPRLQEYL</sequence>
<reference evidence="3 4" key="1">
    <citation type="submission" date="2019-11" db="EMBL/GenBank/DDBJ databases">
        <authorList>
            <person name="Brisse S."/>
        </authorList>
    </citation>
    <scope>NUCLEOTIDE SEQUENCE [LARGE SCALE GENOMIC DNA]</scope>
    <source>
        <strain evidence="3">FRC0190</strain>
    </source>
</reference>
<keyword evidence="1" id="KW-1133">Transmembrane helix</keyword>
<dbReference type="KEGG" id="crf:FRC0190_02085"/>
<feature type="transmembrane region" description="Helical" evidence="1">
    <location>
        <begin position="227"/>
        <end position="247"/>
    </location>
</feature>
<evidence type="ECO:0000313" key="3">
    <source>
        <dbReference type="EMBL" id="VZH86151.1"/>
    </source>
</evidence>
<dbReference type="EMBL" id="JARUHM010000013">
    <property type="protein sequence ID" value="MDT9411797.1"/>
    <property type="molecule type" value="Genomic_DNA"/>
</dbReference>
<evidence type="ECO:0000256" key="1">
    <source>
        <dbReference type="SAM" id="Phobius"/>
    </source>
</evidence>
<feature type="transmembrane region" description="Helical" evidence="1">
    <location>
        <begin position="390"/>
        <end position="410"/>
    </location>
</feature>
<dbReference type="AlphaFoldDB" id="A0A6I8MEE2"/>
<dbReference type="RefSeq" id="WP_155874157.1">
    <property type="nucleotide sequence ID" value="NZ_CP168248.1"/>
</dbReference>
<dbReference type="Proteomes" id="UP000423525">
    <property type="component" value="Chromosome"/>
</dbReference>
<keyword evidence="1" id="KW-0812">Transmembrane</keyword>
<name>A0A6I8MEE2_9CORY</name>
<organism evidence="3 4">
    <name type="scientific">Corynebacterium rouxii</name>
    <dbReference type="NCBI Taxonomy" id="2719119"/>
    <lineage>
        <taxon>Bacteria</taxon>
        <taxon>Bacillati</taxon>
        <taxon>Actinomycetota</taxon>
        <taxon>Actinomycetes</taxon>
        <taxon>Mycobacteriales</taxon>
        <taxon>Corynebacteriaceae</taxon>
        <taxon>Corynebacterium</taxon>
    </lineage>
</organism>
<dbReference type="EMBL" id="LR738855">
    <property type="protein sequence ID" value="VZH86151.1"/>
    <property type="molecule type" value="Genomic_DNA"/>
</dbReference>
<evidence type="ECO:0000313" key="5">
    <source>
        <dbReference type="Proteomes" id="UP001265983"/>
    </source>
</evidence>
<reference evidence="2 5" key="2">
    <citation type="submission" date="2023-03" db="EMBL/GenBank/DDBJ databases">
        <title>Whole genome sequence of the first Corynebacterium rouxii strains isolated in Brazil: a recent member of Corynebacterium diphtheriae complex.</title>
        <authorList>
            <person name="Vieira V."/>
            <person name="Ramos J.N."/>
            <person name="Araujo M.R.B."/>
            <person name="Baio P.V."/>
            <person name="Sant'Anna L.O."/>
            <person name="Veras J.F.C."/>
            <person name="Vieira E.M.D."/>
            <person name="Sousa M.A.B."/>
            <person name="Camargo C.H."/>
            <person name="Sacchi C.T."/>
            <person name="Campos K.R."/>
            <person name="Santos M.B.N."/>
            <person name="Bokermann S."/>
            <person name="Alvim L.B."/>
            <person name="Santos L.S."/>
            <person name="Mattos-Guaraldi A.L."/>
        </authorList>
    </citation>
    <scope>NUCLEOTIDE SEQUENCE [LARGE SCALE GENOMIC DNA]</scope>
    <source>
        <strain evidence="2 5">70862</strain>
    </source>
</reference>
<keyword evidence="5" id="KW-1185">Reference proteome</keyword>
<gene>
    <name evidence="3" type="ORF">FRC0190_02085</name>
    <name evidence="2" type="ORF">P8T80_10525</name>
</gene>
<evidence type="ECO:0000313" key="4">
    <source>
        <dbReference type="Proteomes" id="UP000423525"/>
    </source>
</evidence>
<feature type="transmembrane region" description="Helical" evidence="1">
    <location>
        <begin position="43"/>
        <end position="62"/>
    </location>
</feature>
<proteinExistence type="predicted"/>
<feature type="transmembrane region" description="Helical" evidence="1">
    <location>
        <begin position="202"/>
        <end position="221"/>
    </location>
</feature>